<evidence type="ECO:0000256" key="1">
    <source>
        <dbReference type="ARBA" id="ARBA00004141"/>
    </source>
</evidence>
<feature type="transmembrane region" description="Helical" evidence="6">
    <location>
        <begin position="129"/>
        <end position="151"/>
    </location>
</feature>
<dbReference type="Pfam" id="PF02361">
    <property type="entry name" value="CbiQ"/>
    <property type="match status" value="1"/>
</dbReference>
<evidence type="ECO:0000256" key="2">
    <source>
        <dbReference type="ARBA" id="ARBA00022475"/>
    </source>
</evidence>
<evidence type="ECO:0000256" key="5">
    <source>
        <dbReference type="ARBA" id="ARBA00023136"/>
    </source>
</evidence>
<reference evidence="7 8" key="1">
    <citation type="submission" date="2014-08" db="EMBL/GenBank/DDBJ databases">
        <title>Complete genome sequence of Corynebacterium sphenisci CECT 5990(T) (=DSM 44792(T)), isolated from healthy wild penguins.</title>
        <authorList>
            <person name="Ruckert C."/>
            <person name="Albersmeier A."/>
            <person name="Winkler A."/>
            <person name="Kalinowski J."/>
        </authorList>
    </citation>
    <scope>NUCLEOTIDE SEQUENCE [LARGE SCALE GENOMIC DNA]</scope>
    <source>
        <strain evidence="7 8">DSM 44792</strain>
    </source>
</reference>
<dbReference type="PANTHER" id="PTHR34857">
    <property type="entry name" value="SLL0384 PROTEIN"/>
    <property type="match status" value="1"/>
</dbReference>
<dbReference type="PANTHER" id="PTHR34857:SF2">
    <property type="entry name" value="SLL0384 PROTEIN"/>
    <property type="match status" value="1"/>
</dbReference>
<dbReference type="GO" id="GO:0005886">
    <property type="term" value="C:plasma membrane"/>
    <property type="evidence" value="ECO:0007669"/>
    <property type="project" value="UniProtKB-ARBA"/>
</dbReference>
<evidence type="ECO:0000313" key="8">
    <source>
        <dbReference type="Proteomes" id="UP000185469"/>
    </source>
</evidence>
<keyword evidence="3 6" id="KW-0812">Transmembrane</keyword>
<dbReference type="Proteomes" id="UP000185469">
    <property type="component" value="Chromosome"/>
</dbReference>
<keyword evidence="8" id="KW-1185">Reference proteome</keyword>
<keyword evidence="5 6" id="KW-0472">Membrane</keyword>
<sequence length="249" mass="25685">MLAGINPVTRVAGLILLTTPLLLSIDIVSALVALGCTLVAAPLCGVGPVRLLRRGWPVLAAAPVTAISMALYGSPGGAEHFSLLLIRVTDNSLHLAAAIFLRVLAIGLPVVVLTVGVDPTEVGAGLAQVLRLPARFVLAAVAGVRLIGLFLDDWHALGRARRARGLGDAGRLRRVLNQVFALLVLSLRRGTKLATAMEARGFGAPGPRTWFRPSTVGARDAALLVVCAGVAAASIWAAVALGAFRLLGA</sequence>
<evidence type="ECO:0000256" key="3">
    <source>
        <dbReference type="ARBA" id="ARBA00022692"/>
    </source>
</evidence>
<evidence type="ECO:0000256" key="4">
    <source>
        <dbReference type="ARBA" id="ARBA00022989"/>
    </source>
</evidence>
<feature type="transmembrane region" description="Helical" evidence="6">
    <location>
        <begin position="56"/>
        <end position="73"/>
    </location>
</feature>
<comment type="subcellular location">
    <subcellularLocation>
        <location evidence="1">Membrane</location>
        <topology evidence="1">Multi-pass membrane protein</topology>
    </subcellularLocation>
</comment>
<dbReference type="InterPro" id="IPR051611">
    <property type="entry name" value="ECF_transporter_component"/>
</dbReference>
<proteinExistence type="predicted"/>
<feature type="transmembrane region" description="Helical" evidence="6">
    <location>
        <begin position="20"/>
        <end position="44"/>
    </location>
</feature>
<organism evidence="7 8">
    <name type="scientific">Corynebacterium sphenisci DSM 44792</name>
    <dbReference type="NCBI Taxonomy" id="1437874"/>
    <lineage>
        <taxon>Bacteria</taxon>
        <taxon>Bacillati</taxon>
        <taxon>Actinomycetota</taxon>
        <taxon>Actinomycetes</taxon>
        <taxon>Mycobacteriales</taxon>
        <taxon>Corynebacteriaceae</taxon>
        <taxon>Corynebacterium</taxon>
    </lineage>
</organism>
<evidence type="ECO:0000256" key="6">
    <source>
        <dbReference type="SAM" id="Phobius"/>
    </source>
</evidence>
<feature type="transmembrane region" description="Helical" evidence="6">
    <location>
        <begin position="221"/>
        <end position="247"/>
    </location>
</feature>
<keyword evidence="4 6" id="KW-1133">Transmembrane helix</keyword>
<keyword evidence="2" id="KW-1003">Cell membrane</keyword>
<dbReference type="CDD" id="cd16914">
    <property type="entry name" value="EcfT"/>
    <property type="match status" value="1"/>
</dbReference>
<gene>
    <name evidence="7" type="ORF">CSPHI_03805</name>
</gene>
<evidence type="ECO:0000313" key="7">
    <source>
        <dbReference type="EMBL" id="APT90332.1"/>
    </source>
</evidence>
<dbReference type="EMBL" id="CP009248">
    <property type="protein sequence ID" value="APT90332.1"/>
    <property type="molecule type" value="Genomic_DNA"/>
</dbReference>
<name>A0A1L7CX20_9CORY</name>
<dbReference type="STRING" id="1437874.CSPHI_03805"/>
<dbReference type="AlphaFoldDB" id="A0A1L7CX20"/>
<protein>
    <submittedName>
        <fullName evidence="7">ABC transporter</fullName>
    </submittedName>
</protein>
<dbReference type="InterPro" id="IPR003339">
    <property type="entry name" value="ABC/ECF_trnsptr_transmembrane"/>
</dbReference>
<feature type="transmembrane region" description="Helical" evidence="6">
    <location>
        <begin position="93"/>
        <end position="117"/>
    </location>
</feature>
<accession>A0A1L7CX20</accession>
<dbReference type="KEGG" id="csph:CSPHI_03805"/>